<evidence type="ECO:0000259" key="2">
    <source>
        <dbReference type="Pfam" id="PF07859"/>
    </source>
</evidence>
<reference evidence="3" key="2">
    <citation type="submission" date="2015-09" db="EMBL/GenBank/DDBJ databases">
        <title>Draft genome sequence of Mycobacterium neoaurum DSM 44074.</title>
        <authorList>
            <person name="Croce O."/>
            <person name="Robert C."/>
            <person name="Raoult D."/>
            <person name="Drancourt M."/>
        </authorList>
    </citation>
    <scope>NUCLEOTIDE SEQUENCE</scope>
    <source>
        <strain evidence="3">DSM 44074</strain>
    </source>
</reference>
<dbReference type="PANTHER" id="PTHR48081">
    <property type="entry name" value="AB HYDROLASE SUPERFAMILY PROTEIN C4A8.06C"/>
    <property type="match status" value="1"/>
</dbReference>
<keyword evidence="1 3" id="KW-0378">Hydrolase</keyword>
<dbReference type="SUPFAM" id="SSF53474">
    <property type="entry name" value="alpha/beta-Hydrolases"/>
    <property type="match status" value="1"/>
</dbReference>
<evidence type="ECO:0000313" key="4">
    <source>
        <dbReference type="Proteomes" id="UP000028864"/>
    </source>
</evidence>
<evidence type="ECO:0000313" key="3">
    <source>
        <dbReference type="EMBL" id="CDQ44565.1"/>
    </source>
</evidence>
<dbReference type="InterPro" id="IPR013094">
    <property type="entry name" value="AB_hydrolase_3"/>
</dbReference>
<dbReference type="InterPro" id="IPR029058">
    <property type="entry name" value="AB_hydrolase_fold"/>
</dbReference>
<dbReference type="RefSeq" id="WP_030137224.1">
    <property type="nucleotide sequence ID" value="NZ_LK021338.1"/>
</dbReference>
<name>A0AAV2WK28_MYCNE</name>
<proteinExistence type="predicted"/>
<dbReference type="Proteomes" id="UP000028864">
    <property type="component" value="Unassembled WGS sequence"/>
</dbReference>
<protein>
    <submittedName>
        <fullName evidence="3">Alpha/beta hydrolase domain-containing protein</fullName>
    </submittedName>
</protein>
<dbReference type="InterPro" id="IPR050300">
    <property type="entry name" value="GDXG_lipolytic_enzyme"/>
</dbReference>
<dbReference type="GO" id="GO:0016787">
    <property type="term" value="F:hydrolase activity"/>
    <property type="evidence" value="ECO:0007669"/>
    <property type="project" value="UniProtKB-KW"/>
</dbReference>
<dbReference type="EMBL" id="LK021338">
    <property type="protein sequence ID" value="CDQ44565.1"/>
    <property type="molecule type" value="Genomic_DNA"/>
</dbReference>
<feature type="domain" description="Alpha/beta hydrolase fold-3" evidence="2">
    <location>
        <begin position="87"/>
        <end position="293"/>
    </location>
</feature>
<dbReference type="Pfam" id="PF07859">
    <property type="entry name" value="Abhydrolase_3"/>
    <property type="match status" value="1"/>
</dbReference>
<dbReference type="AlphaFoldDB" id="A0AAV2WK28"/>
<organism evidence="3 4">
    <name type="scientific">Mycolicibacterium neoaurum</name>
    <name type="common">Mycobacterium neoaurum</name>
    <dbReference type="NCBI Taxonomy" id="1795"/>
    <lineage>
        <taxon>Bacteria</taxon>
        <taxon>Bacillati</taxon>
        <taxon>Actinomycetota</taxon>
        <taxon>Actinomycetes</taxon>
        <taxon>Mycobacteriales</taxon>
        <taxon>Mycobacteriaceae</taxon>
        <taxon>Mycolicibacterium</taxon>
    </lineage>
</organism>
<dbReference type="PANTHER" id="PTHR48081:SF8">
    <property type="entry name" value="ALPHA_BETA HYDROLASE FOLD-3 DOMAIN-CONTAINING PROTEIN-RELATED"/>
    <property type="match status" value="1"/>
</dbReference>
<gene>
    <name evidence="3" type="ORF">BN1047_02445</name>
</gene>
<sequence>MPHPDQPAGYQPTLDPDAAARVAAFGPPTPIRERGLQAVRDSLESAPPPADMPAMADVSDTEVTGPGGPIPVRIYRPTAADGPQPVIVHLHGGGLVMGSNRSFEPMARALAAASGAVVVAVDYRLAPENPPPAQFEDALAVTNWVAAEAASLAVDLDRIVVCGDSAGGGVAAAVALAVRNDGGPRLFAQVLLYPGVDRDMGAPSLVGHHDTPMLVHDDIVFLHELADIGAGAPHDIRRVPAYATDLTGLPQAIVVTAELDPIYDWGERYAARLRDAGVQTTLTRYPGIYHGFLMRSEATARGRLAMAETGALLRAKFANPLPFAPADQRTQG</sequence>
<accession>A0AAV2WK28</accession>
<evidence type="ECO:0000256" key="1">
    <source>
        <dbReference type="ARBA" id="ARBA00022801"/>
    </source>
</evidence>
<dbReference type="Gene3D" id="3.40.50.1820">
    <property type="entry name" value="alpha/beta hydrolase"/>
    <property type="match status" value="1"/>
</dbReference>
<reference evidence="3" key="1">
    <citation type="submission" date="2014-05" db="EMBL/GenBank/DDBJ databases">
        <authorList>
            <person name="Urmite Genomes"/>
        </authorList>
    </citation>
    <scope>NUCLEOTIDE SEQUENCE</scope>
    <source>
        <strain evidence="3">DSM 44074</strain>
    </source>
</reference>